<dbReference type="InterPro" id="IPR050172">
    <property type="entry name" value="SsuD_RutA_monooxygenase"/>
</dbReference>
<evidence type="ECO:0000256" key="3">
    <source>
        <dbReference type="ARBA" id="ARBA00023002"/>
    </source>
</evidence>
<keyword evidence="3" id="KW-0560">Oxidoreductase</keyword>
<evidence type="ECO:0000259" key="5">
    <source>
        <dbReference type="Pfam" id="PF00296"/>
    </source>
</evidence>
<evidence type="ECO:0000313" key="6">
    <source>
        <dbReference type="EMBL" id="MFD1052654.1"/>
    </source>
</evidence>
<dbReference type="Gene3D" id="3.20.20.30">
    <property type="entry name" value="Luciferase-like domain"/>
    <property type="match status" value="1"/>
</dbReference>
<protein>
    <submittedName>
        <fullName evidence="6">LLM class flavin-dependent oxidoreductase</fullName>
    </submittedName>
</protein>
<accession>A0ABW3MT98</accession>
<keyword evidence="2" id="KW-0288">FMN</keyword>
<keyword evidence="4" id="KW-0503">Monooxygenase</keyword>
<feature type="non-terminal residue" evidence="6">
    <location>
        <position position="1"/>
    </location>
</feature>
<sequence length="167" mass="18183">AHVEFARHAPACGIESLLVAFGFSRPDPLTWSAAVGTLAPSVKFLVAVRSGIVSPTYFVQQVNTVSALTGGRVCVNVVAGRAPDEQRFYGDFLSHDERYARTDEFWTVCHALWRSEGPVTFAGRYYQVENAVLRTPFGPGRPEIYLGGSSDQAVGLAVKHADCMFTL</sequence>
<dbReference type="SUPFAM" id="SSF51679">
    <property type="entry name" value="Bacterial luciferase-like"/>
    <property type="match status" value="1"/>
</dbReference>
<gene>
    <name evidence="6" type="ORF">ACFQ1S_47195</name>
</gene>
<comment type="caution">
    <text evidence="6">The sequence shown here is derived from an EMBL/GenBank/DDBJ whole genome shotgun (WGS) entry which is preliminary data.</text>
</comment>
<dbReference type="PANTHER" id="PTHR42847">
    <property type="entry name" value="ALKANESULFONATE MONOOXYGENASE"/>
    <property type="match status" value="1"/>
</dbReference>
<dbReference type="Pfam" id="PF00296">
    <property type="entry name" value="Bac_luciferase"/>
    <property type="match status" value="1"/>
</dbReference>
<organism evidence="6 7">
    <name type="scientific">Kibdelosporangium lantanae</name>
    <dbReference type="NCBI Taxonomy" id="1497396"/>
    <lineage>
        <taxon>Bacteria</taxon>
        <taxon>Bacillati</taxon>
        <taxon>Actinomycetota</taxon>
        <taxon>Actinomycetes</taxon>
        <taxon>Pseudonocardiales</taxon>
        <taxon>Pseudonocardiaceae</taxon>
        <taxon>Kibdelosporangium</taxon>
    </lineage>
</organism>
<evidence type="ECO:0000256" key="4">
    <source>
        <dbReference type="ARBA" id="ARBA00023033"/>
    </source>
</evidence>
<dbReference type="InterPro" id="IPR036661">
    <property type="entry name" value="Luciferase-like_sf"/>
</dbReference>
<dbReference type="Proteomes" id="UP001597045">
    <property type="component" value="Unassembled WGS sequence"/>
</dbReference>
<dbReference type="EMBL" id="JBHTIS010004616">
    <property type="protein sequence ID" value="MFD1052654.1"/>
    <property type="molecule type" value="Genomic_DNA"/>
</dbReference>
<evidence type="ECO:0000256" key="1">
    <source>
        <dbReference type="ARBA" id="ARBA00022630"/>
    </source>
</evidence>
<evidence type="ECO:0000313" key="7">
    <source>
        <dbReference type="Proteomes" id="UP001597045"/>
    </source>
</evidence>
<name>A0ABW3MT98_9PSEU</name>
<feature type="non-terminal residue" evidence="6">
    <location>
        <position position="167"/>
    </location>
</feature>
<dbReference type="PANTHER" id="PTHR42847:SF4">
    <property type="entry name" value="ALKANESULFONATE MONOOXYGENASE-RELATED"/>
    <property type="match status" value="1"/>
</dbReference>
<keyword evidence="1" id="KW-0285">Flavoprotein</keyword>
<reference evidence="7" key="1">
    <citation type="journal article" date="2019" name="Int. J. Syst. Evol. Microbiol.">
        <title>The Global Catalogue of Microorganisms (GCM) 10K type strain sequencing project: providing services to taxonomists for standard genome sequencing and annotation.</title>
        <authorList>
            <consortium name="The Broad Institute Genomics Platform"/>
            <consortium name="The Broad Institute Genome Sequencing Center for Infectious Disease"/>
            <person name="Wu L."/>
            <person name="Ma J."/>
        </authorList>
    </citation>
    <scope>NUCLEOTIDE SEQUENCE [LARGE SCALE GENOMIC DNA]</scope>
    <source>
        <strain evidence="7">JCM 31486</strain>
    </source>
</reference>
<feature type="domain" description="Luciferase-like" evidence="5">
    <location>
        <begin position="2"/>
        <end position="166"/>
    </location>
</feature>
<proteinExistence type="predicted"/>
<keyword evidence="7" id="KW-1185">Reference proteome</keyword>
<evidence type="ECO:0000256" key="2">
    <source>
        <dbReference type="ARBA" id="ARBA00022643"/>
    </source>
</evidence>
<dbReference type="InterPro" id="IPR011251">
    <property type="entry name" value="Luciferase-like_dom"/>
</dbReference>